<dbReference type="PANTHER" id="PTHR12483:SF27">
    <property type="entry name" value="COPPER TRANSPORT PROTEIN CTR1"/>
    <property type="match status" value="1"/>
</dbReference>
<dbReference type="GO" id="GO:0005886">
    <property type="term" value="C:plasma membrane"/>
    <property type="evidence" value="ECO:0007669"/>
    <property type="project" value="TreeGrafter"/>
</dbReference>
<keyword evidence="5" id="KW-0406">Ion transport</keyword>
<evidence type="ECO:0000313" key="7">
    <source>
        <dbReference type="Proteomes" id="UP000828390"/>
    </source>
</evidence>
<keyword evidence="5" id="KW-0813">Transport</keyword>
<reference evidence="6" key="1">
    <citation type="journal article" date="2019" name="bioRxiv">
        <title>The Genome of the Zebra Mussel, Dreissena polymorpha: A Resource for Invasive Species Research.</title>
        <authorList>
            <person name="McCartney M.A."/>
            <person name="Auch B."/>
            <person name="Kono T."/>
            <person name="Mallez S."/>
            <person name="Zhang Y."/>
            <person name="Obille A."/>
            <person name="Becker A."/>
            <person name="Abrahante J.E."/>
            <person name="Garbe J."/>
            <person name="Badalamenti J.P."/>
            <person name="Herman A."/>
            <person name="Mangelson H."/>
            <person name="Liachko I."/>
            <person name="Sullivan S."/>
            <person name="Sone E.D."/>
            <person name="Koren S."/>
            <person name="Silverstein K.A.T."/>
            <person name="Beckman K.B."/>
            <person name="Gohl D.M."/>
        </authorList>
    </citation>
    <scope>NUCLEOTIDE SEQUENCE</scope>
    <source>
        <strain evidence="6">Duluth1</strain>
        <tissue evidence="6">Whole animal</tissue>
    </source>
</reference>
<gene>
    <name evidence="6" type="ORF">DPMN_104843</name>
</gene>
<comment type="subcellular location">
    <subcellularLocation>
        <location evidence="1 5">Membrane</location>
        <topology evidence="1 5">Multi-pass membrane protein</topology>
    </subcellularLocation>
</comment>
<evidence type="ECO:0000256" key="4">
    <source>
        <dbReference type="ARBA" id="ARBA00023136"/>
    </source>
</evidence>
<dbReference type="Proteomes" id="UP000828390">
    <property type="component" value="Unassembled WGS sequence"/>
</dbReference>
<dbReference type="Pfam" id="PF04145">
    <property type="entry name" value="Ctr"/>
    <property type="match status" value="1"/>
</dbReference>
<evidence type="ECO:0000256" key="2">
    <source>
        <dbReference type="ARBA" id="ARBA00022692"/>
    </source>
</evidence>
<dbReference type="OrthoDB" id="6158546at2759"/>
<comment type="caution">
    <text evidence="6">The sequence shown here is derived from an EMBL/GenBank/DDBJ whole genome shotgun (WGS) entry which is preliminary data.</text>
</comment>
<feature type="transmembrane region" description="Helical" evidence="5">
    <location>
        <begin position="117"/>
        <end position="143"/>
    </location>
</feature>
<proteinExistence type="inferred from homology"/>
<dbReference type="GO" id="GO:0005375">
    <property type="term" value="F:copper ion transmembrane transporter activity"/>
    <property type="evidence" value="ECO:0007669"/>
    <property type="project" value="UniProtKB-UniRule"/>
</dbReference>
<keyword evidence="4 5" id="KW-0472">Membrane</keyword>
<evidence type="ECO:0000256" key="1">
    <source>
        <dbReference type="ARBA" id="ARBA00004141"/>
    </source>
</evidence>
<dbReference type="EMBL" id="JAIWYP010000004">
    <property type="protein sequence ID" value="KAH3831573.1"/>
    <property type="molecule type" value="Genomic_DNA"/>
</dbReference>
<keyword evidence="2 5" id="KW-0812">Transmembrane</keyword>
<reference evidence="6" key="2">
    <citation type="submission" date="2020-11" db="EMBL/GenBank/DDBJ databases">
        <authorList>
            <person name="McCartney M.A."/>
            <person name="Auch B."/>
            <person name="Kono T."/>
            <person name="Mallez S."/>
            <person name="Becker A."/>
            <person name="Gohl D.M."/>
            <person name="Silverstein K.A.T."/>
            <person name="Koren S."/>
            <person name="Bechman K.B."/>
            <person name="Herman A."/>
            <person name="Abrahante J.E."/>
            <person name="Garbe J."/>
        </authorList>
    </citation>
    <scope>NUCLEOTIDE SEQUENCE</scope>
    <source>
        <strain evidence="6">Duluth1</strain>
        <tissue evidence="6">Whole animal</tissue>
    </source>
</reference>
<sequence length="161" mass="18006">MKGAVIRAGDDGNESYTGSDYANSFTDTMAATFGQKPYLNKFFTFVTRGDFLLPGLHILSIPSIVLALVFVLTLTLILEVLDHWLHIQQERRTYMPRTRNPTNTDSRIQRMILCHRIATLVIGHVVMVSVMTMNIGFLIMVVIGSGFGHLFLKTLRNASSS</sequence>
<comment type="similarity">
    <text evidence="5">Belongs to the copper transporter (Ctr) (TC 1.A.56) family. SLC31A subfamily.</text>
</comment>
<organism evidence="6 7">
    <name type="scientific">Dreissena polymorpha</name>
    <name type="common">Zebra mussel</name>
    <name type="synonym">Mytilus polymorpha</name>
    <dbReference type="NCBI Taxonomy" id="45954"/>
    <lineage>
        <taxon>Eukaryota</taxon>
        <taxon>Metazoa</taxon>
        <taxon>Spiralia</taxon>
        <taxon>Lophotrochozoa</taxon>
        <taxon>Mollusca</taxon>
        <taxon>Bivalvia</taxon>
        <taxon>Autobranchia</taxon>
        <taxon>Heteroconchia</taxon>
        <taxon>Euheterodonta</taxon>
        <taxon>Imparidentia</taxon>
        <taxon>Neoheterodontei</taxon>
        <taxon>Myida</taxon>
        <taxon>Dreissenoidea</taxon>
        <taxon>Dreissenidae</taxon>
        <taxon>Dreissena</taxon>
    </lineage>
</organism>
<keyword evidence="3 5" id="KW-1133">Transmembrane helix</keyword>
<evidence type="ECO:0000256" key="5">
    <source>
        <dbReference type="RuleBase" id="RU367022"/>
    </source>
</evidence>
<keyword evidence="5" id="KW-0186">Copper</keyword>
<dbReference type="InterPro" id="IPR007274">
    <property type="entry name" value="Cop_transporter"/>
</dbReference>
<protein>
    <recommendedName>
        <fullName evidence="5">Copper transport protein</fullName>
    </recommendedName>
</protein>
<evidence type="ECO:0000256" key="3">
    <source>
        <dbReference type="ARBA" id="ARBA00022989"/>
    </source>
</evidence>
<dbReference type="PANTHER" id="PTHR12483">
    <property type="entry name" value="SOLUTE CARRIER FAMILY 31 COPPER TRANSPORTERS"/>
    <property type="match status" value="1"/>
</dbReference>
<dbReference type="AlphaFoldDB" id="A0A9D4K356"/>
<evidence type="ECO:0000313" key="6">
    <source>
        <dbReference type="EMBL" id="KAH3831573.1"/>
    </source>
</evidence>
<keyword evidence="5" id="KW-0187">Copper transport</keyword>
<name>A0A9D4K356_DREPO</name>
<feature type="transmembrane region" description="Helical" evidence="5">
    <location>
        <begin position="58"/>
        <end position="81"/>
    </location>
</feature>
<keyword evidence="7" id="KW-1185">Reference proteome</keyword>
<accession>A0A9D4K356</accession>